<dbReference type="EMBL" id="FNQC01000023">
    <property type="protein sequence ID" value="SDZ54991.1"/>
    <property type="molecule type" value="Genomic_DNA"/>
</dbReference>
<evidence type="ECO:0000259" key="2">
    <source>
        <dbReference type="Pfam" id="PF13439"/>
    </source>
</evidence>
<evidence type="ECO:0000259" key="1">
    <source>
        <dbReference type="Pfam" id="PF00534"/>
    </source>
</evidence>
<dbReference type="Pfam" id="PF13439">
    <property type="entry name" value="Glyco_transf_4"/>
    <property type="match status" value="1"/>
</dbReference>
<evidence type="ECO:0000313" key="3">
    <source>
        <dbReference type="EMBL" id="SDZ54991.1"/>
    </source>
</evidence>
<proteinExistence type="predicted"/>
<comment type="caution">
    <text evidence="3">The sequence shown here is derived from an EMBL/GenBank/DDBJ whole genome shotgun (WGS) entry which is preliminary data.</text>
</comment>
<dbReference type="InterPro" id="IPR028098">
    <property type="entry name" value="Glyco_trans_4-like_N"/>
</dbReference>
<name>A0A1H3TYY5_9BACT</name>
<protein>
    <submittedName>
        <fullName evidence="3">Glycosyltransferase involved in cell wall bisynthesis</fullName>
    </submittedName>
</protein>
<accession>A0A1H3TYY5</accession>
<gene>
    <name evidence="3" type="ORF">SAMN05444412_1234</name>
</gene>
<dbReference type="Proteomes" id="UP000199663">
    <property type="component" value="Unassembled WGS sequence"/>
</dbReference>
<keyword evidence="4" id="KW-1185">Reference proteome</keyword>
<dbReference type="Pfam" id="PF00534">
    <property type="entry name" value="Glycos_transf_1"/>
    <property type="match status" value="1"/>
</dbReference>
<sequence>MPTRKIRILHLIKSLGRGGAEKLIPETAALHDKERFEFFCLYFFHTPKNIVDELEDIGIQVTLIPSSNLALFFQISKVRQYVLENKIDIIHSHLPWAGILGRLVGRKLGIPIVYTEHNTWDRYNKFSYWGNRLTFKMQDVAIAVSNEVALSMRLNSMLNPLKLHARLKVKTIVNGVNTDNFQMDKLLGEKIRQEEKIPEHAFVIGKVAVFRSQKRLWLWVDNALEILKEEPEVHFLLVGDGEWKDRILAQIAASGKQANFHLVGAQKKVVPYLSAMDLYMSTSEFEGLPIAMLEAMSCQVPVVATQAGGIGEVISDGVEGYLCDIENHAELSILALRMIQDSARHAAFSSAARLRVIHHFSMIKMVTELEKIYEQVIQKKIPTKS</sequence>
<dbReference type="PANTHER" id="PTHR12526">
    <property type="entry name" value="GLYCOSYLTRANSFERASE"/>
    <property type="match status" value="1"/>
</dbReference>
<feature type="domain" description="Glycosyl transferase family 1" evidence="1">
    <location>
        <begin position="189"/>
        <end position="354"/>
    </location>
</feature>
<organism evidence="3 4">
    <name type="scientific">Rhodonellum ikkaensis</name>
    <dbReference type="NCBI Taxonomy" id="336829"/>
    <lineage>
        <taxon>Bacteria</taxon>
        <taxon>Pseudomonadati</taxon>
        <taxon>Bacteroidota</taxon>
        <taxon>Cytophagia</taxon>
        <taxon>Cytophagales</taxon>
        <taxon>Cytophagaceae</taxon>
        <taxon>Rhodonellum</taxon>
    </lineage>
</organism>
<dbReference type="SUPFAM" id="SSF53756">
    <property type="entry name" value="UDP-Glycosyltransferase/glycogen phosphorylase"/>
    <property type="match status" value="1"/>
</dbReference>
<dbReference type="InterPro" id="IPR001296">
    <property type="entry name" value="Glyco_trans_1"/>
</dbReference>
<evidence type="ECO:0000313" key="4">
    <source>
        <dbReference type="Proteomes" id="UP000199663"/>
    </source>
</evidence>
<dbReference type="Gene3D" id="3.40.50.2000">
    <property type="entry name" value="Glycogen Phosphorylase B"/>
    <property type="match status" value="2"/>
</dbReference>
<reference evidence="3 4" key="1">
    <citation type="submission" date="2016-10" db="EMBL/GenBank/DDBJ databases">
        <authorList>
            <person name="Varghese N."/>
            <person name="Submissions S."/>
        </authorList>
    </citation>
    <scope>NUCLEOTIDE SEQUENCE [LARGE SCALE GENOMIC DNA]</scope>
    <source>
        <strain evidence="3 4">DSM 17997</strain>
    </source>
</reference>
<dbReference type="RefSeq" id="WP_019600692.1">
    <property type="nucleotide sequence ID" value="NZ_FNQC01000023.1"/>
</dbReference>
<feature type="domain" description="Glycosyltransferase subfamily 4-like N-terminal" evidence="2">
    <location>
        <begin position="18"/>
        <end position="179"/>
    </location>
</feature>